<accession>A0A327RSQ9</accession>
<dbReference type="RefSeq" id="WP_111636525.1">
    <property type="nucleotide sequence ID" value="NZ_QLLR01000059.1"/>
</dbReference>
<evidence type="ECO:0008006" key="3">
    <source>
        <dbReference type="Google" id="ProtNLM"/>
    </source>
</evidence>
<dbReference type="OrthoDB" id="440231at2"/>
<sequence length="372" mass="43450">MEHQFTSNINEILKKNFPHNYEDIFKDSYILQYLNVKTKSANSGSKARGSFANLYAIYVLVEDYIKQGFHVNDGYKKSNGSQFKHLFNRQRQLPFGANLQNHALNNRLNSEFQKYFPIQETPPILRVSEKYWINEDLLKITFSHTIFNIAESIIEIIDQYIKTKSNALDLFISTCIDLQGIDADNDNAVRLFVMSQLSPNVDARLFEIVSYAILKHYYIDTTIYWGYNSDNLNEEKLTLYKTGRTNANDGGIDFVMKPLGRFFQVTETLDFKKYFLDIEKLQKYPITFVIKSEAEVDKLHAKIYDDALKNYPVEAVVKKYMECIEELINIPILLDFFNKSIELGHIRSILNEIILQSKFEFNYEEIATLKDV</sequence>
<evidence type="ECO:0000313" key="2">
    <source>
        <dbReference type="Proteomes" id="UP000249754"/>
    </source>
</evidence>
<dbReference type="AlphaFoldDB" id="A0A327RSQ9"/>
<organism evidence="1 2">
    <name type="scientific">Pedobacter cryoconitis</name>
    <dbReference type="NCBI Taxonomy" id="188932"/>
    <lineage>
        <taxon>Bacteria</taxon>
        <taxon>Pseudomonadati</taxon>
        <taxon>Bacteroidota</taxon>
        <taxon>Sphingobacteriia</taxon>
        <taxon>Sphingobacteriales</taxon>
        <taxon>Sphingobacteriaceae</taxon>
        <taxon>Pedobacter</taxon>
    </lineage>
</organism>
<proteinExistence type="predicted"/>
<gene>
    <name evidence="1" type="ORF">LY11_05270</name>
</gene>
<dbReference type="EMBL" id="QLLR01000059">
    <property type="protein sequence ID" value="RAJ19869.1"/>
    <property type="molecule type" value="Genomic_DNA"/>
</dbReference>
<protein>
    <recommendedName>
        <fullName evidence="3">Restriction endonuclease</fullName>
    </recommendedName>
</protein>
<dbReference type="Proteomes" id="UP000249754">
    <property type="component" value="Unassembled WGS sequence"/>
</dbReference>
<reference evidence="1 2" key="1">
    <citation type="submission" date="2018-06" db="EMBL/GenBank/DDBJ databases">
        <title>Genomic Encyclopedia of Archaeal and Bacterial Type Strains, Phase II (KMG-II): from individual species to whole genera.</title>
        <authorList>
            <person name="Goeker M."/>
        </authorList>
    </citation>
    <scope>NUCLEOTIDE SEQUENCE [LARGE SCALE GENOMIC DNA]</scope>
    <source>
        <strain evidence="1 2">DSM 14825</strain>
    </source>
</reference>
<evidence type="ECO:0000313" key="1">
    <source>
        <dbReference type="EMBL" id="RAJ19869.1"/>
    </source>
</evidence>
<name>A0A327RSQ9_9SPHI</name>
<comment type="caution">
    <text evidence="1">The sequence shown here is derived from an EMBL/GenBank/DDBJ whole genome shotgun (WGS) entry which is preliminary data.</text>
</comment>